<dbReference type="Pfam" id="PF03861">
    <property type="entry name" value="ANTAR"/>
    <property type="match status" value="1"/>
</dbReference>
<keyword evidence="1" id="KW-0808">Transferase</keyword>
<keyword evidence="8" id="KW-1185">Reference proteome</keyword>
<dbReference type="SMART" id="SM01012">
    <property type="entry name" value="ANTAR"/>
    <property type="match status" value="1"/>
</dbReference>
<evidence type="ECO:0000313" key="7">
    <source>
        <dbReference type="EMBL" id="NYE36779.1"/>
    </source>
</evidence>
<dbReference type="InterPro" id="IPR011006">
    <property type="entry name" value="CheY-like_superfamily"/>
</dbReference>
<keyword evidence="4" id="KW-0804">Transcription</keyword>
<evidence type="ECO:0000256" key="4">
    <source>
        <dbReference type="ARBA" id="ARBA00023163"/>
    </source>
</evidence>
<dbReference type="PROSITE" id="PS50921">
    <property type="entry name" value="ANTAR"/>
    <property type="match status" value="1"/>
</dbReference>
<evidence type="ECO:0000256" key="5">
    <source>
        <dbReference type="SAM" id="MobiDB-lite"/>
    </source>
</evidence>
<dbReference type="SUPFAM" id="SSF55781">
    <property type="entry name" value="GAF domain-like"/>
    <property type="match status" value="1"/>
</dbReference>
<dbReference type="SUPFAM" id="SSF52172">
    <property type="entry name" value="CheY-like"/>
    <property type="match status" value="1"/>
</dbReference>
<dbReference type="InterPro" id="IPR029016">
    <property type="entry name" value="GAF-like_dom_sf"/>
</dbReference>
<feature type="compositionally biased region" description="Acidic residues" evidence="5">
    <location>
        <begin position="227"/>
        <end position="241"/>
    </location>
</feature>
<dbReference type="GO" id="GO:0016301">
    <property type="term" value="F:kinase activity"/>
    <property type="evidence" value="ECO:0007669"/>
    <property type="project" value="UniProtKB-KW"/>
</dbReference>
<dbReference type="Proteomes" id="UP000549911">
    <property type="component" value="Unassembled WGS sequence"/>
</dbReference>
<keyword evidence="3" id="KW-0805">Transcription regulation</keyword>
<dbReference type="Gene3D" id="1.10.10.10">
    <property type="entry name" value="Winged helix-like DNA-binding domain superfamily/Winged helix DNA-binding domain"/>
    <property type="match status" value="1"/>
</dbReference>
<keyword evidence="2" id="KW-0418">Kinase</keyword>
<evidence type="ECO:0000259" key="6">
    <source>
        <dbReference type="PROSITE" id="PS50921"/>
    </source>
</evidence>
<name>A0A7Y9KRQ2_9ACTN</name>
<sequence length="241" mass="25387">MAVFAALAAKLQQEPDEAITSLAIVSRMRELVPEAEQVSLTVSTSRGHRTLASSGPSASEADALQYALGEGPCLEVAGTGGWLRSGDVGADGRYPVWGPRASELGIGSVLAVAVTDRDDPLGALSLYSSRTGAFADRDVVDTAIVYAVHATTALSSARHASTLQTAVSSRHVIGMAQGIAMERYGIDQHQSFELLRRLSSTANVKLRDVAQQIVETRTIPHDRSDESDAGAEEWTADPAGD</sequence>
<evidence type="ECO:0000313" key="8">
    <source>
        <dbReference type="Proteomes" id="UP000549911"/>
    </source>
</evidence>
<accession>A0A7Y9KRQ2</accession>
<feature type="region of interest" description="Disordered" evidence="5">
    <location>
        <begin position="217"/>
        <end position="241"/>
    </location>
</feature>
<dbReference type="Pfam" id="PF13185">
    <property type="entry name" value="GAF_2"/>
    <property type="match status" value="1"/>
</dbReference>
<comment type="caution">
    <text evidence="7">The sequence shown here is derived from an EMBL/GenBank/DDBJ whole genome shotgun (WGS) entry which is preliminary data.</text>
</comment>
<dbReference type="PIRSF" id="PIRSF036625">
    <property type="entry name" value="GAF_ANTAR"/>
    <property type="match status" value="1"/>
</dbReference>
<dbReference type="EMBL" id="JACCBW010000002">
    <property type="protein sequence ID" value="NYE36779.1"/>
    <property type="molecule type" value="Genomic_DNA"/>
</dbReference>
<organism evidence="7 8">
    <name type="scientific">Nocardioides cavernae</name>
    <dbReference type="NCBI Taxonomy" id="1921566"/>
    <lineage>
        <taxon>Bacteria</taxon>
        <taxon>Bacillati</taxon>
        <taxon>Actinomycetota</taxon>
        <taxon>Actinomycetes</taxon>
        <taxon>Propionibacteriales</taxon>
        <taxon>Nocardioidaceae</taxon>
        <taxon>Nocardioides</taxon>
    </lineage>
</organism>
<reference evidence="7 8" key="1">
    <citation type="submission" date="2020-07" db="EMBL/GenBank/DDBJ databases">
        <authorList>
            <person name="Partida-Martinez L."/>
            <person name="Huntemann M."/>
            <person name="Clum A."/>
            <person name="Wang J."/>
            <person name="Palaniappan K."/>
            <person name="Ritter S."/>
            <person name="Chen I.-M."/>
            <person name="Stamatis D."/>
            <person name="Reddy T."/>
            <person name="O'Malley R."/>
            <person name="Daum C."/>
            <person name="Shapiro N."/>
            <person name="Ivanova N."/>
            <person name="Kyrpides N."/>
            <person name="Woyke T."/>
        </authorList>
    </citation>
    <scope>NUCLEOTIDE SEQUENCE [LARGE SCALE GENOMIC DNA]</scope>
    <source>
        <strain evidence="7 8">AT2.17</strain>
    </source>
</reference>
<dbReference type="InterPro" id="IPR003018">
    <property type="entry name" value="GAF"/>
</dbReference>
<evidence type="ECO:0000256" key="3">
    <source>
        <dbReference type="ARBA" id="ARBA00023015"/>
    </source>
</evidence>
<dbReference type="InterPro" id="IPR012074">
    <property type="entry name" value="GAF_ANTAR"/>
</dbReference>
<reference evidence="7 8" key="2">
    <citation type="submission" date="2020-08" db="EMBL/GenBank/DDBJ databases">
        <title>The Agave Microbiome: Exploring the role of microbial communities in plant adaptations to desert environments.</title>
        <authorList>
            <person name="Partida-Martinez L.P."/>
        </authorList>
    </citation>
    <scope>NUCLEOTIDE SEQUENCE [LARGE SCALE GENOMIC DNA]</scope>
    <source>
        <strain evidence="7 8">AT2.17</strain>
    </source>
</reference>
<gene>
    <name evidence="7" type="ORF">F4692_001912</name>
</gene>
<evidence type="ECO:0000256" key="1">
    <source>
        <dbReference type="ARBA" id="ARBA00022679"/>
    </source>
</evidence>
<dbReference type="InterPro" id="IPR005561">
    <property type="entry name" value="ANTAR"/>
</dbReference>
<dbReference type="AlphaFoldDB" id="A0A7Y9KRQ2"/>
<dbReference type="Gene3D" id="3.30.450.40">
    <property type="match status" value="1"/>
</dbReference>
<proteinExistence type="predicted"/>
<feature type="domain" description="ANTAR" evidence="6">
    <location>
        <begin position="153"/>
        <end position="214"/>
    </location>
</feature>
<dbReference type="InterPro" id="IPR036388">
    <property type="entry name" value="WH-like_DNA-bd_sf"/>
</dbReference>
<protein>
    <recommendedName>
        <fullName evidence="6">ANTAR domain-containing protein</fullName>
    </recommendedName>
</protein>
<dbReference type="GO" id="GO:0003723">
    <property type="term" value="F:RNA binding"/>
    <property type="evidence" value="ECO:0007669"/>
    <property type="project" value="InterPro"/>
</dbReference>
<evidence type="ECO:0000256" key="2">
    <source>
        <dbReference type="ARBA" id="ARBA00022777"/>
    </source>
</evidence>